<feature type="compositionally biased region" description="Polar residues" evidence="1">
    <location>
        <begin position="569"/>
        <end position="601"/>
    </location>
</feature>
<feature type="compositionally biased region" description="Polar residues" evidence="1">
    <location>
        <begin position="635"/>
        <end position="654"/>
    </location>
</feature>
<protein>
    <submittedName>
        <fullName evidence="2">Uncharacterized protein</fullName>
    </submittedName>
</protein>
<dbReference type="OrthoDB" id="2441642at2759"/>
<dbReference type="GO" id="GO:0003714">
    <property type="term" value="F:transcription corepressor activity"/>
    <property type="evidence" value="ECO:0007669"/>
    <property type="project" value="InterPro"/>
</dbReference>
<dbReference type="Proteomes" id="UP000077115">
    <property type="component" value="Unassembled WGS sequence"/>
</dbReference>
<evidence type="ECO:0000313" key="3">
    <source>
        <dbReference type="Proteomes" id="UP000077115"/>
    </source>
</evidence>
<dbReference type="GO" id="GO:0005783">
    <property type="term" value="C:endoplasmic reticulum"/>
    <property type="evidence" value="ECO:0007669"/>
    <property type="project" value="TreeGrafter"/>
</dbReference>
<feature type="compositionally biased region" description="Polar residues" evidence="1">
    <location>
        <begin position="137"/>
        <end position="147"/>
    </location>
</feature>
<feature type="compositionally biased region" description="Low complexity" evidence="1">
    <location>
        <begin position="329"/>
        <end position="343"/>
    </location>
</feature>
<dbReference type="GO" id="GO:0030968">
    <property type="term" value="P:endoplasmic reticulum unfolded protein response"/>
    <property type="evidence" value="ECO:0007669"/>
    <property type="project" value="TreeGrafter"/>
</dbReference>
<feature type="compositionally biased region" description="Basic and acidic residues" evidence="1">
    <location>
        <begin position="655"/>
        <end position="667"/>
    </location>
</feature>
<dbReference type="PANTHER" id="PTHR38406:SF1">
    <property type="entry name" value="TRANSCRIPTIONAL REPRESSOR OPI1"/>
    <property type="match status" value="1"/>
</dbReference>
<feature type="compositionally biased region" description="Low complexity" evidence="1">
    <location>
        <begin position="351"/>
        <end position="370"/>
    </location>
</feature>
<dbReference type="VEuPathDB" id="FungiDB:BDEG_20864"/>
<feature type="compositionally biased region" description="Basic and acidic residues" evidence="1">
    <location>
        <begin position="286"/>
        <end position="300"/>
    </location>
</feature>
<dbReference type="GO" id="GO:0005634">
    <property type="term" value="C:nucleus"/>
    <property type="evidence" value="ECO:0007669"/>
    <property type="project" value="TreeGrafter"/>
</dbReference>
<accession>A0A177WAT6</accession>
<feature type="region of interest" description="Disordered" evidence="1">
    <location>
        <begin position="284"/>
        <end position="377"/>
    </location>
</feature>
<sequence length="667" mass="71743">MHLEESTVETSAPAVAINTVVSAGDTLLHTTHPLDSSAFSTQHNTLHHSYGLPAKVDFGFPDRNLARMDSSIVISTSECSKVRSESIASDASRSAMSINGLCDSLSYTTDEDVQLAVEALGGLRNANSHSRPLGTAPAQTQPSGHDQAYYHNQHQGRNVETLSYDFKQQASLSSVSQPSVALETVESIDPHHHHAFFSRVSNILPLVNSSISTLSTVYEATKNSSSVVKLLSCICGYSAESVESGVKTITKPVFDTLEPALTPLDRFACNQLDKLERSVPYIFGSHTKDQPLPDKNEHVSKTTHSSFTPANVQPVPPFKLAPVSTMHLSPSPRSAPYSTSSSSRHSDLGFSPASLSLRSNSSEKPSSPSLRVERKPRSRLHQVVVGMGVSMGVFSNDTLRVLKYCLHYLQHAIQNIERQMAILTHHLIHSGGSLSHLVVGHEGSWSATPDAVVTTRGGNLLALLESVKREIVETVRTVVGMVSRHAAMYLPGDARQTIRSFILDLPSRLASLTRSTPPNNLSELSGEEVEVQEAQRVLKLASESSAMLKGIEQIFSRTAGIAERMLEPSGSTDAGSVPMSATSSTGSAHGHYSTSNGSNTAAVRRKRLCTTTKVSGSDEDGGDVGSPMMDVGDNQYMTTSTEQSSNSMASSMDINTDRMDVDSAQHH</sequence>
<organism evidence="2 3">
    <name type="scientific">Batrachochytrium dendrobatidis (strain JEL423)</name>
    <dbReference type="NCBI Taxonomy" id="403673"/>
    <lineage>
        <taxon>Eukaryota</taxon>
        <taxon>Fungi</taxon>
        <taxon>Fungi incertae sedis</taxon>
        <taxon>Chytridiomycota</taxon>
        <taxon>Chytridiomycota incertae sedis</taxon>
        <taxon>Chytridiomycetes</taxon>
        <taxon>Rhizophydiales</taxon>
        <taxon>Rhizophydiales incertae sedis</taxon>
        <taxon>Batrachochytrium</taxon>
    </lineage>
</organism>
<dbReference type="PANTHER" id="PTHR38406">
    <property type="entry name" value="TRANSCRIPTIONAL REPRESSOR OPI1"/>
    <property type="match status" value="1"/>
</dbReference>
<proteinExistence type="predicted"/>
<dbReference type="GO" id="GO:0008654">
    <property type="term" value="P:phospholipid biosynthetic process"/>
    <property type="evidence" value="ECO:0007669"/>
    <property type="project" value="TreeGrafter"/>
</dbReference>
<feature type="region of interest" description="Disordered" evidence="1">
    <location>
        <begin position="567"/>
        <end position="667"/>
    </location>
</feature>
<reference evidence="2 3" key="1">
    <citation type="submission" date="2006-10" db="EMBL/GenBank/DDBJ databases">
        <title>The Genome Sequence of Batrachochytrium dendrobatidis JEL423.</title>
        <authorList>
            <consortium name="The Broad Institute Genome Sequencing Platform"/>
            <person name="Birren B."/>
            <person name="Lander E."/>
            <person name="Galagan J."/>
            <person name="Cuomo C."/>
            <person name="Devon K."/>
            <person name="Jaffe D."/>
            <person name="Butler J."/>
            <person name="Alvarez P."/>
            <person name="Gnerre S."/>
            <person name="Grabherr M."/>
            <person name="Kleber M."/>
            <person name="Mauceli E."/>
            <person name="Brockman W."/>
            <person name="Young S."/>
            <person name="LaButti K."/>
            <person name="Sykes S."/>
            <person name="DeCaprio D."/>
            <person name="Crawford M."/>
            <person name="Koehrsen M."/>
            <person name="Engels R."/>
            <person name="Montgomery P."/>
            <person name="Pearson M."/>
            <person name="Howarth C."/>
            <person name="Larson L."/>
            <person name="White J."/>
            <person name="O'Leary S."/>
            <person name="Kodira C."/>
            <person name="Zeng Q."/>
            <person name="Yandava C."/>
            <person name="Alvarado L."/>
            <person name="Longcore J."/>
            <person name="James T."/>
        </authorList>
    </citation>
    <scope>NUCLEOTIDE SEQUENCE [LARGE SCALE GENOMIC DNA]</scope>
    <source>
        <strain evidence="2 3">JEL423</strain>
    </source>
</reference>
<feature type="compositionally biased region" description="Polar residues" evidence="1">
    <location>
        <begin position="302"/>
        <end position="311"/>
    </location>
</feature>
<dbReference type="STRING" id="403673.A0A177WAT6"/>
<dbReference type="InterPro" id="IPR013927">
    <property type="entry name" value="TF_Opi1_Ccg-8"/>
</dbReference>
<evidence type="ECO:0000313" key="2">
    <source>
        <dbReference type="EMBL" id="OAJ36720.1"/>
    </source>
</evidence>
<dbReference type="GO" id="GO:0006357">
    <property type="term" value="P:regulation of transcription by RNA polymerase II"/>
    <property type="evidence" value="ECO:0007669"/>
    <property type="project" value="TreeGrafter"/>
</dbReference>
<evidence type="ECO:0000256" key="1">
    <source>
        <dbReference type="SAM" id="MobiDB-lite"/>
    </source>
</evidence>
<reference evidence="2 3" key="2">
    <citation type="submission" date="2016-05" db="EMBL/GenBank/DDBJ databases">
        <title>Lineage-specific infection strategies underlie the spectrum of fungal disease in amphibians.</title>
        <authorList>
            <person name="Cuomo C.A."/>
            <person name="Farrer R.A."/>
            <person name="James T."/>
            <person name="Longcore J."/>
            <person name="Birren B."/>
        </authorList>
    </citation>
    <scope>NUCLEOTIDE SEQUENCE [LARGE SCALE GENOMIC DNA]</scope>
    <source>
        <strain evidence="2 3">JEL423</strain>
    </source>
</reference>
<dbReference type="AlphaFoldDB" id="A0A177WAT6"/>
<dbReference type="EMBL" id="DS022300">
    <property type="protein sequence ID" value="OAJ36720.1"/>
    <property type="molecule type" value="Genomic_DNA"/>
</dbReference>
<dbReference type="Pfam" id="PF08618">
    <property type="entry name" value="Opi1"/>
    <property type="match status" value="1"/>
</dbReference>
<name>A0A177WAT6_BATDL</name>
<gene>
    <name evidence="2" type="ORF">BDEG_20864</name>
</gene>
<feature type="region of interest" description="Disordered" evidence="1">
    <location>
        <begin position="126"/>
        <end position="147"/>
    </location>
</feature>